<name>A0ACD1AAK4_9FIRM</name>
<dbReference type="Proteomes" id="UP000594014">
    <property type="component" value="Chromosome"/>
</dbReference>
<organism evidence="1 2">
    <name type="scientific">Anoxybacterium hadale</name>
    <dbReference type="NCBI Taxonomy" id="3408580"/>
    <lineage>
        <taxon>Bacteria</taxon>
        <taxon>Bacillati</taxon>
        <taxon>Bacillota</taxon>
        <taxon>Clostridia</taxon>
        <taxon>Peptostreptococcales</taxon>
        <taxon>Anaerovoracaceae</taxon>
        <taxon>Anoxybacterium</taxon>
    </lineage>
</organism>
<sequence length="513" mass="56037">MIKSSNCKTFQKIRRGIMEKFSFQDQPQLRMLSNDQISTMHEKALELLENTGVYFQGEEVLKIFDRSGAKVDFQTKIVKIPPQMVETAVKNAPSSFTLYSRDGKPSAVLGQGNVYFDPGSSGIRMLESDGETVREAASEDLVKIAKVCEALPHVDLLATALTPYDIPKNIGDSFRVYALLKHSTKPFITGAYSADGVKAIRALLAADAGGFEKLREKPRAVLDITSIPPLKWTEVSCRNLMDAATYGMPIETISVPLLGAASPATLAGSVLLHTVETLSGIVLTQLINPGNPMIYGSAPMFFDMKNMTTSLNSIETSMIAGACSQMGKYYGMPVHTYACLSDAKRCDSQAGLESAVSGILAALAGIDIISGPGMLDFCNTFSLEKLVIDNEICGMAHRITRGMDFSEETLAADLIAEMGSHGDYLSTRHTLKWFKKEPYLPSAVIDRQNCEKWKERGAKTSFDHAREIVSEMLENPKAPPLSREISDALDRVWFQIAADDGELDEAAVKATFV</sequence>
<protein>
    <submittedName>
        <fullName evidence="1">Uncharacterized protein</fullName>
    </submittedName>
</protein>
<proteinExistence type="predicted"/>
<gene>
    <name evidence="1" type="ORF">FRZ06_09125</name>
</gene>
<evidence type="ECO:0000313" key="1">
    <source>
        <dbReference type="EMBL" id="QOX63500.1"/>
    </source>
</evidence>
<evidence type="ECO:0000313" key="2">
    <source>
        <dbReference type="Proteomes" id="UP000594014"/>
    </source>
</evidence>
<reference evidence="1" key="1">
    <citation type="submission" date="2019-08" db="EMBL/GenBank/DDBJ databases">
        <title>Genome sequence of Clostridiales bacterium MT110.</title>
        <authorList>
            <person name="Cao J."/>
        </authorList>
    </citation>
    <scope>NUCLEOTIDE SEQUENCE</scope>
    <source>
        <strain evidence="1">MT110</strain>
    </source>
</reference>
<keyword evidence="2" id="KW-1185">Reference proteome</keyword>
<accession>A0ACD1AAK4</accession>
<dbReference type="EMBL" id="CP042469">
    <property type="protein sequence ID" value="QOX63500.1"/>
    <property type="molecule type" value="Genomic_DNA"/>
</dbReference>